<feature type="region of interest" description="Disordered" evidence="3">
    <location>
        <begin position="339"/>
        <end position="362"/>
    </location>
</feature>
<dbReference type="SUPFAM" id="SSF55347">
    <property type="entry name" value="Glyceraldehyde-3-phosphate dehydrogenase-like, C-terminal domain"/>
    <property type="match status" value="1"/>
</dbReference>
<gene>
    <name evidence="6" type="ORF">JOL79_29815</name>
</gene>
<dbReference type="InterPro" id="IPR000683">
    <property type="entry name" value="Gfo/Idh/MocA-like_OxRdtase_N"/>
</dbReference>
<keyword evidence="2" id="KW-0560">Oxidoreductase</keyword>
<organism evidence="6 7">
    <name type="scientific">Microbispora oryzae</name>
    <dbReference type="NCBI Taxonomy" id="2806554"/>
    <lineage>
        <taxon>Bacteria</taxon>
        <taxon>Bacillati</taxon>
        <taxon>Actinomycetota</taxon>
        <taxon>Actinomycetes</taxon>
        <taxon>Streptosporangiales</taxon>
        <taxon>Streptosporangiaceae</taxon>
        <taxon>Microbispora</taxon>
    </lineage>
</organism>
<evidence type="ECO:0000256" key="3">
    <source>
        <dbReference type="SAM" id="MobiDB-lite"/>
    </source>
</evidence>
<dbReference type="PANTHER" id="PTHR22604:SF105">
    <property type="entry name" value="TRANS-1,2-DIHYDROBENZENE-1,2-DIOL DEHYDROGENASE"/>
    <property type="match status" value="1"/>
</dbReference>
<dbReference type="GO" id="GO:0016491">
    <property type="term" value="F:oxidoreductase activity"/>
    <property type="evidence" value="ECO:0007669"/>
    <property type="project" value="UniProtKB-KW"/>
</dbReference>
<evidence type="ECO:0000313" key="6">
    <source>
        <dbReference type="EMBL" id="MBP2707985.1"/>
    </source>
</evidence>
<dbReference type="Proteomes" id="UP000674234">
    <property type="component" value="Unassembled WGS sequence"/>
</dbReference>
<dbReference type="Pfam" id="PF22725">
    <property type="entry name" value="GFO_IDH_MocA_C3"/>
    <property type="match status" value="1"/>
</dbReference>
<dbReference type="InterPro" id="IPR055170">
    <property type="entry name" value="GFO_IDH_MocA-like_dom"/>
</dbReference>
<accession>A0A940WV63</accession>
<dbReference type="SUPFAM" id="SSF51735">
    <property type="entry name" value="NAD(P)-binding Rossmann-fold domains"/>
    <property type="match status" value="1"/>
</dbReference>
<dbReference type="RefSeq" id="WP_210159242.1">
    <property type="nucleotide sequence ID" value="NZ_JAFCNB010000025.1"/>
</dbReference>
<dbReference type="InterPro" id="IPR036291">
    <property type="entry name" value="NAD(P)-bd_dom_sf"/>
</dbReference>
<evidence type="ECO:0000259" key="5">
    <source>
        <dbReference type="Pfam" id="PF22725"/>
    </source>
</evidence>
<comment type="caution">
    <text evidence="6">The sequence shown here is derived from an EMBL/GenBank/DDBJ whole genome shotgun (WGS) entry which is preliminary data.</text>
</comment>
<evidence type="ECO:0000313" key="7">
    <source>
        <dbReference type="Proteomes" id="UP000674234"/>
    </source>
</evidence>
<keyword evidence="7" id="KW-1185">Reference proteome</keyword>
<dbReference type="Gene3D" id="3.30.360.10">
    <property type="entry name" value="Dihydrodipicolinate Reductase, domain 2"/>
    <property type="match status" value="1"/>
</dbReference>
<dbReference type="Gene3D" id="3.40.50.720">
    <property type="entry name" value="NAD(P)-binding Rossmann-like Domain"/>
    <property type="match status" value="1"/>
</dbReference>
<name>A0A940WV63_9ACTN</name>
<dbReference type="AlphaFoldDB" id="A0A940WV63"/>
<sequence>MNHTGATGRRPGPLRWGVLGATAYISGLLMPAIARTPGCALAAVASRPGGADVAAATARRYGAAAHRDYASLVADGDVDVVYIALPNTDHVEWTLRALAAGKHVLVEKPMAMTEKDCVRIEQAAREAGRLAMEAFMYRFHTQQRRAAELLAAGTIGDLRVVRASFAFAIADGSGNIRLERSLGGGATWDVGCYAMDVPSLFFGRAPERVQGRFTSRPGADVETSAVGLMDFGDGRGAVIDYSIDYGPRAWYELQGTHGTIGVRNAWAMGAEDGVVTVTTGGGVTEERVAAADHYQLQVAGFARAVAAGGPVPVPPAHSRWTARVGESLAASAALDGAAVSTADPEQGTARSAVAPATTAEAP</sequence>
<proteinExistence type="inferred from homology"/>
<dbReference type="PANTHER" id="PTHR22604">
    <property type="entry name" value="OXIDOREDUCTASES"/>
    <property type="match status" value="1"/>
</dbReference>
<feature type="domain" description="Gfo/Idh/MocA-like oxidoreductase N-terminal" evidence="4">
    <location>
        <begin position="14"/>
        <end position="133"/>
    </location>
</feature>
<dbReference type="EMBL" id="JAFCNB010000025">
    <property type="protein sequence ID" value="MBP2707985.1"/>
    <property type="molecule type" value="Genomic_DNA"/>
</dbReference>
<dbReference type="InterPro" id="IPR050984">
    <property type="entry name" value="Gfo/Idh/MocA_domain"/>
</dbReference>
<comment type="similarity">
    <text evidence="1">Belongs to the Gfo/Idh/MocA family.</text>
</comment>
<dbReference type="Pfam" id="PF01408">
    <property type="entry name" value="GFO_IDH_MocA"/>
    <property type="match status" value="1"/>
</dbReference>
<feature type="domain" description="GFO/IDH/MocA-like oxidoreductase" evidence="5">
    <location>
        <begin position="144"/>
        <end position="260"/>
    </location>
</feature>
<reference evidence="6" key="1">
    <citation type="submission" date="2021-02" db="EMBL/GenBank/DDBJ databases">
        <title>Draft genome sequence of Microbispora sp. RL4-1S isolated from rice leaves in Thailand.</title>
        <authorList>
            <person name="Muangham S."/>
            <person name="Duangmal K."/>
        </authorList>
    </citation>
    <scope>NUCLEOTIDE SEQUENCE</scope>
    <source>
        <strain evidence="6">RL4-1S</strain>
    </source>
</reference>
<evidence type="ECO:0000259" key="4">
    <source>
        <dbReference type="Pfam" id="PF01408"/>
    </source>
</evidence>
<evidence type="ECO:0000256" key="1">
    <source>
        <dbReference type="ARBA" id="ARBA00010928"/>
    </source>
</evidence>
<protein>
    <submittedName>
        <fullName evidence="6">Gfo/Idh/MocA family oxidoreductase</fullName>
    </submittedName>
</protein>
<dbReference type="GO" id="GO:0000166">
    <property type="term" value="F:nucleotide binding"/>
    <property type="evidence" value="ECO:0007669"/>
    <property type="project" value="InterPro"/>
</dbReference>
<evidence type="ECO:0000256" key="2">
    <source>
        <dbReference type="ARBA" id="ARBA00023002"/>
    </source>
</evidence>